<dbReference type="SUPFAM" id="SSF52317">
    <property type="entry name" value="Class I glutamine amidotransferase-like"/>
    <property type="match status" value="1"/>
</dbReference>
<proteinExistence type="predicted"/>
<dbReference type="PANTHER" id="PTHR10224:SF12">
    <property type="entry name" value="GLYOXALASE ELBB"/>
    <property type="match status" value="1"/>
</dbReference>
<dbReference type="PANTHER" id="PTHR10224">
    <property type="entry name" value="ES1 PROTEIN HOMOLOG, MITOCHONDRIAL"/>
    <property type="match status" value="1"/>
</dbReference>
<dbReference type="Gene3D" id="3.40.50.880">
    <property type="match status" value="1"/>
</dbReference>
<organism evidence="2 3">
    <name type="scientific">Anaeramoeba ignava</name>
    <name type="common">Anaerobic marine amoeba</name>
    <dbReference type="NCBI Taxonomy" id="1746090"/>
    <lineage>
        <taxon>Eukaryota</taxon>
        <taxon>Metamonada</taxon>
        <taxon>Anaeramoebidae</taxon>
        <taxon>Anaeramoeba</taxon>
    </lineage>
</organism>
<dbReference type="NCBIfam" id="NF008747">
    <property type="entry name" value="PRK11780.1"/>
    <property type="match status" value="1"/>
</dbReference>
<dbReference type="OMA" id="APIHKVY"/>
<dbReference type="InterPro" id="IPR029062">
    <property type="entry name" value="Class_I_gatase-like"/>
</dbReference>
<sequence length="236" mass="25991">MFSLSKKVIDSKSPFSRLFSKVAVVLSGCGVYDGSEIQEAVSTLIHLSKNGAEYQCFAPNKEQMHVIDHLKTEPTKESRNVLTESARIVRGDIKPLNDINIKEMDAIIFPGGFGAAKNLSDFATKGKDFVVDTEVEKILKEFHKQKKPIGLICIAPVLGAKVFKDCIVTIGDDPGVKDVIQSVGARHKDLDPEEICVDDKNLIISTPAYMKAQKINVVFDGIGKLVKKVLEFTEKK</sequence>
<feature type="domain" description="DJ-1/PfpI" evidence="1">
    <location>
        <begin position="33"/>
        <end position="206"/>
    </location>
</feature>
<keyword evidence="3" id="KW-1185">Reference proteome</keyword>
<dbReference type="Proteomes" id="UP001149090">
    <property type="component" value="Unassembled WGS sequence"/>
</dbReference>
<evidence type="ECO:0000313" key="2">
    <source>
        <dbReference type="EMBL" id="KAJ5070183.1"/>
    </source>
</evidence>
<comment type="caution">
    <text evidence="2">The sequence shown here is derived from an EMBL/GenBank/DDBJ whole genome shotgun (WGS) entry which is preliminary data.</text>
</comment>
<dbReference type="CDD" id="cd03133">
    <property type="entry name" value="GATase1_ES1"/>
    <property type="match status" value="1"/>
</dbReference>
<dbReference type="InterPro" id="IPR026041">
    <property type="entry name" value="ElbB"/>
</dbReference>
<reference evidence="2" key="1">
    <citation type="submission" date="2022-10" db="EMBL/GenBank/DDBJ databases">
        <title>Novel sulphate-reducing endosymbionts in the free-living metamonad Anaeramoeba.</title>
        <authorList>
            <person name="Jerlstrom-Hultqvist J."/>
            <person name="Cepicka I."/>
            <person name="Gallot-Lavallee L."/>
            <person name="Salas-Leiva D."/>
            <person name="Curtis B.A."/>
            <person name="Zahonova K."/>
            <person name="Pipaliya S."/>
            <person name="Dacks J."/>
            <person name="Roger A.J."/>
        </authorList>
    </citation>
    <scope>NUCLEOTIDE SEQUENCE</scope>
    <source>
        <strain evidence="2">BMAN</strain>
    </source>
</reference>
<dbReference type="Pfam" id="PF01965">
    <property type="entry name" value="DJ-1_PfpI"/>
    <property type="match status" value="1"/>
</dbReference>
<dbReference type="AlphaFoldDB" id="A0A9Q0R8A8"/>
<protein>
    <submittedName>
        <fullName evidence="2">Glyoxalase elbb</fullName>
    </submittedName>
</protein>
<dbReference type="InterPro" id="IPR002818">
    <property type="entry name" value="DJ-1/PfpI"/>
</dbReference>
<evidence type="ECO:0000313" key="3">
    <source>
        <dbReference type="Proteomes" id="UP001149090"/>
    </source>
</evidence>
<dbReference type="PIRSF" id="PIRSF006320">
    <property type="entry name" value="Elb2"/>
    <property type="match status" value="1"/>
</dbReference>
<dbReference type="EMBL" id="JAPDFW010000098">
    <property type="protein sequence ID" value="KAJ5070183.1"/>
    <property type="molecule type" value="Genomic_DNA"/>
</dbReference>
<dbReference type="OrthoDB" id="543156at2759"/>
<gene>
    <name evidence="2" type="ORF">M0811_11212</name>
</gene>
<accession>A0A9Q0R8A8</accession>
<evidence type="ECO:0000259" key="1">
    <source>
        <dbReference type="Pfam" id="PF01965"/>
    </source>
</evidence>
<name>A0A9Q0R8A8_ANAIG</name>